<dbReference type="OrthoDB" id="3250044at2759"/>
<dbReference type="Proteomes" id="UP000054018">
    <property type="component" value="Unassembled WGS sequence"/>
</dbReference>
<organism evidence="1 2">
    <name type="scientific">Pisolithus microcarpus 441</name>
    <dbReference type="NCBI Taxonomy" id="765257"/>
    <lineage>
        <taxon>Eukaryota</taxon>
        <taxon>Fungi</taxon>
        <taxon>Dikarya</taxon>
        <taxon>Basidiomycota</taxon>
        <taxon>Agaricomycotina</taxon>
        <taxon>Agaricomycetes</taxon>
        <taxon>Agaricomycetidae</taxon>
        <taxon>Boletales</taxon>
        <taxon>Sclerodermatineae</taxon>
        <taxon>Pisolithaceae</taxon>
        <taxon>Pisolithus</taxon>
    </lineage>
</organism>
<gene>
    <name evidence="1" type="ORF">PISMIDRAFT_676111</name>
</gene>
<keyword evidence="2" id="KW-1185">Reference proteome</keyword>
<evidence type="ECO:0000313" key="1">
    <source>
        <dbReference type="EMBL" id="KIK26315.1"/>
    </source>
</evidence>
<name>A0A0C9YMS1_9AGAM</name>
<reference evidence="1 2" key="1">
    <citation type="submission" date="2014-04" db="EMBL/GenBank/DDBJ databases">
        <authorList>
            <consortium name="DOE Joint Genome Institute"/>
            <person name="Kuo A."/>
            <person name="Kohler A."/>
            <person name="Costa M.D."/>
            <person name="Nagy L.G."/>
            <person name="Floudas D."/>
            <person name="Copeland A."/>
            <person name="Barry K.W."/>
            <person name="Cichocki N."/>
            <person name="Veneault-Fourrey C."/>
            <person name="LaButti K."/>
            <person name="Lindquist E.A."/>
            <person name="Lipzen A."/>
            <person name="Lundell T."/>
            <person name="Morin E."/>
            <person name="Murat C."/>
            <person name="Sun H."/>
            <person name="Tunlid A."/>
            <person name="Henrissat B."/>
            <person name="Grigoriev I.V."/>
            <person name="Hibbett D.S."/>
            <person name="Martin F."/>
            <person name="Nordberg H.P."/>
            <person name="Cantor M.N."/>
            <person name="Hua S.X."/>
        </authorList>
    </citation>
    <scope>NUCLEOTIDE SEQUENCE [LARGE SCALE GENOMIC DNA]</scope>
    <source>
        <strain evidence="1 2">441</strain>
    </source>
</reference>
<protein>
    <submittedName>
        <fullName evidence="1">Uncharacterized protein</fullName>
    </submittedName>
</protein>
<dbReference type="EMBL" id="KN833702">
    <property type="protein sequence ID" value="KIK26315.1"/>
    <property type="molecule type" value="Genomic_DNA"/>
</dbReference>
<dbReference type="HOGENOM" id="CLU_1661491_0_0_1"/>
<evidence type="ECO:0000313" key="2">
    <source>
        <dbReference type="Proteomes" id="UP000054018"/>
    </source>
</evidence>
<dbReference type="STRING" id="765257.A0A0C9YMS1"/>
<sequence length="159" mass="18437">MAILIDAKFEATIIAACSKHQQEHWEDRDYRTCISFPEYFVKFGDYEKLWPEIQTQLHVAAYAESLVDTLRPRIARVFHYFERNEEEAYLVMERIELSHSPKRMREAITWLATVPAPDGRVVGPLGGGRIRHGFFKRGVRYSRDGASIGRIILVLPTKD</sequence>
<reference evidence="2" key="2">
    <citation type="submission" date="2015-01" db="EMBL/GenBank/DDBJ databases">
        <title>Evolutionary Origins and Diversification of the Mycorrhizal Mutualists.</title>
        <authorList>
            <consortium name="DOE Joint Genome Institute"/>
            <consortium name="Mycorrhizal Genomics Consortium"/>
            <person name="Kohler A."/>
            <person name="Kuo A."/>
            <person name="Nagy L.G."/>
            <person name="Floudas D."/>
            <person name="Copeland A."/>
            <person name="Barry K.W."/>
            <person name="Cichocki N."/>
            <person name="Veneault-Fourrey C."/>
            <person name="LaButti K."/>
            <person name="Lindquist E.A."/>
            <person name="Lipzen A."/>
            <person name="Lundell T."/>
            <person name="Morin E."/>
            <person name="Murat C."/>
            <person name="Riley R."/>
            <person name="Ohm R."/>
            <person name="Sun H."/>
            <person name="Tunlid A."/>
            <person name="Henrissat B."/>
            <person name="Grigoriev I.V."/>
            <person name="Hibbett D.S."/>
            <person name="Martin F."/>
        </authorList>
    </citation>
    <scope>NUCLEOTIDE SEQUENCE [LARGE SCALE GENOMIC DNA]</scope>
    <source>
        <strain evidence="2">441</strain>
    </source>
</reference>
<proteinExistence type="predicted"/>
<dbReference type="AlphaFoldDB" id="A0A0C9YMS1"/>
<accession>A0A0C9YMS1</accession>